<evidence type="ECO:0000313" key="11">
    <source>
        <dbReference type="Proteomes" id="UP000652761"/>
    </source>
</evidence>
<feature type="compositionally biased region" description="Low complexity" evidence="7">
    <location>
        <begin position="209"/>
        <end position="220"/>
    </location>
</feature>
<dbReference type="InterPro" id="IPR044676">
    <property type="entry name" value="EOBI/EOBII-like_plant"/>
</dbReference>
<dbReference type="Pfam" id="PF00249">
    <property type="entry name" value="Myb_DNA-binding"/>
    <property type="match status" value="2"/>
</dbReference>
<evidence type="ECO:0000256" key="5">
    <source>
        <dbReference type="ARBA" id="ARBA00023163"/>
    </source>
</evidence>
<evidence type="ECO:0000256" key="4">
    <source>
        <dbReference type="ARBA" id="ARBA00023125"/>
    </source>
</evidence>
<dbReference type="Proteomes" id="UP000652761">
    <property type="component" value="Unassembled WGS sequence"/>
</dbReference>
<feature type="domain" description="Myb-like" evidence="8">
    <location>
        <begin position="80"/>
        <end position="130"/>
    </location>
</feature>
<comment type="subcellular location">
    <subcellularLocation>
        <location evidence="1">Nucleus</location>
    </subcellularLocation>
</comment>
<feature type="domain" description="HTH myb-type" evidence="9">
    <location>
        <begin position="84"/>
        <end position="134"/>
    </location>
</feature>
<comment type="caution">
    <text evidence="10">The sequence shown here is derived from an EMBL/GenBank/DDBJ whole genome shotgun (WGS) entry which is preliminary data.</text>
</comment>
<dbReference type="PANTHER" id="PTHR45675">
    <property type="entry name" value="MYB TRANSCRIPTION FACTOR-RELATED-RELATED"/>
    <property type="match status" value="1"/>
</dbReference>
<keyword evidence="6" id="KW-0539">Nucleus</keyword>
<dbReference type="SMART" id="SM00717">
    <property type="entry name" value="SANT"/>
    <property type="match status" value="2"/>
</dbReference>
<proteinExistence type="predicted"/>
<dbReference type="CDD" id="cd00167">
    <property type="entry name" value="SANT"/>
    <property type="match status" value="2"/>
</dbReference>
<protein>
    <submittedName>
        <fullName evidence="10">Uncharacterized protein</fullName>
    </submittedName>
</protein>
<dbReference type="SMR" id="A0A843XEX5"/>
<keyword evidence="2" id="KW-0677">Repeat</keyword>
<dbReference type="GO" id="GO:0003700">
    <property type="term" value="F:DNA-binding transcription factor activity"/>
    <property type="evidence" value="ECO:0007669"/>
    <property type="project" value="InterPro"/>
</dbReference>
<feature type="domain" description="HTH myb-type" evidence="9">
    <location>
        <begin position="27"/>
        <end position="83"/>
    </location>
</feature>
<organism evidence="10 11">
    <name type="scientific">Colocasia esculenta</name>
    <name type="common">Wild taro</name>
    <name type="synonym">Arum esculentum</name>
    <dbReference type="NCBI Taxonomy" id="4460"/>
    <lineage>
        <taxon>Eukaryota</taxon>
        <taxon>Viridiplantae</taxon>
        <taxon>Streptophyta</taxon>
        <taxon>Embryophyta</taxon>
        <taxon>Tracheophyta</taxon>
        <taxon>Spermatophyta</taxon>
        <taxon>Magnoliopsida</taxon>
        <taxon>Liliopsida</taxon>
        <taxon>Araceae</taxon>
        <taxon>Aroideae</taxon>
        <taxon>Colocasieae</taxon>
        <taxon>Colocasia</taxon>
    </lineage>
</organism>
<dbReference type="Gene3D" id="1.10.10.60">
    <property type="entry name" value="Homeodomain-like"/>
    <property type="match status" value="2"/>
</dbReference>
<dbReference type="EMBL" id="NMUH01007934">
    <property type="protein sequence ID" value="MQM18048.1"/>
    <property type="molecule type" value="Genomic_DNA"/>
</dbReference>
<evidence type="ECO:0000256" key="1">
    <source>
        <dbReference type="ARBA" id="ARBA00004123"/>
    </source>
</evidence>
<dbReference type="OrthoDB" id="2143914at2759"/>
<evidence type="ECO:0000259" key="8">
    <source>
        <dbReference type="PROSITE" id="PS50090"/>
    </source>
</evidence>
<evidence type="ECO:0000313" key="10">
    <source>
        <dbReference type="EMBL" id="MQM18048.1"/>
    </source>
</evidence>
<name>A0A843XEX5_COLES</name>
<evidence type="ECO:0000256" key="7">
    <source>
        <dbReference type="SAM" id="MobiDB-lite"/>
    </source>
</evidence>
<gene>
    <name evidence="10" type="ORF">Taro_051032</name>
</gene>
<dbReference type="PROSITE" id="PS51294">
    <property type="entry name" value="HTH_MYB"/>
    <property type="match status" value="2"/>
</dbReference>
<sequence>MSEMEMGMMQGILMPGSSLGATVAAEDDNLRKGPWTADEDLVLVNYISLHGEGRWNSLARAAGLKRSGKSCRLRWLNYLRPDVRRGNITPQEQILILQLHARWGNRWSKIAQQLPGRTDNEIKNYWRTRVQKHAKKLKCDVNSQQFKDAVQCLWIPLLLEKIHAGAGAGACEQSPCAADPCVILSPLTPESSMHHVVDAGVDRHSPDHSSTAGTSSDSSTPVSNLTDIWVGDELISNFTGSYIAGGGSNSAHCGDGLAEAQIGGGVYGETLLSPSEYLNQLGFPDFEQSGWGFSSESFWAADDSWFPQQQQLPQQ</sequence>
<dbReference type="GO" id="GO:0043565">
    <property type="term" value="F:sequence-specific DNA binding"/>
    <property type="evidence" value="ECO:0007669"/>
    <property type="project" value="InterPro"/>
</dbReference>
<dbReference type="InterPro" id="IPR001005">
    <property type="entry name" value="SANT/Myb"/>
</dbReference>
<evidence type="ECO:0000256" key="2">
    <source>
        <dbReference type="ARBA" id="ARBA00022737"/>
    </source>
</evidence>
<keyword evidence="4" id="KW-0238">DNA-binding</keyword>
<evidence type="ECO:0000256" key="6">
    <source>
        <dbReference type="ARBA" id="ARBA00023242"/>
    </source>
</evidence>
<accession>A0A843XEX5</accession>
<keyword evidence="11" id="KW-1185">Reference proteome</keyword>
<dbReference type="FunFam" id="1.10.10.60:FF:000107">
    <property type="entry name" value="MYB transcription factor"/>
    <property type="match status" value="1"/>
</dbReference>
<dbReference type="PROSITE" id="PS50090">
    <property type="entry name" value="MYB_LIKE"/>
    <property type="match status" value="2"/>
</dbReference>
<dbReference type="GO" id="GO:0005634">
    <property type="term" value="C:nucleus"/>
    <property type="evidence" value="ECO:0007669"/>
    <property type="project" value="UniProtKB-SubCell"/>
</dbReference>
<dbReference type="PANTHER" id="PTHR45675:SF1">
    <property type="entry name" value="MYB TRANSCRIPTION FACTOR-RELATED"/>
    <property type="match status" value="1"/>
</dbReference>
<dbReference type="AlphaFoldDB" id="A0A843XEX5"/>
<evidence type="ECO:0000259" key="9">
    <source>
        <dbReference type="PROSITE" id="PS51294"/>
    </source>
</evidence>
<keyword evidence="3" id="KW-0805">Transcription regulation</keyword>
<keyword evidence="5" id="KW-0804">Transcription</keyword>
<feature type="domain" description="Myb-like" evidence="8">
    <location>
        <begin position="27"/>
        <end position="79"/>
    </location>
</feature>
<feature type="region of interest" description="Disordered" evidence="7">
    <location>
        <begin position="200"/>
        <end position="222"/>
    </location>
</feature>
<reference evidence="10" key="1">
    <citation type="submission" date="2017-07" db="EMBL/GenBank/DDBJ databases">
        <title>Taro Niue Genome Assembly and Annotation.</title>
        <authorList>
            <person name="Atibalentja N."/>
            <person name="Keating K."/>
            <person name="Fields C.J."/>
        </authorList>
    </citation>
    <scope>NUCLEOTIDE SEQUENCE</scope>
    <source>
        <strain evidence="10">Niue_2</strain>
        <tissue evidence="10">Leaf</tissue>
    </source>
</reference>
<evidence type="ECO:0000256" key="3">
    <source>
        <dbReference type="ARBA" id="ARBA00023015"/>
    </source>
</evidence>
<dbReference type="InterPro" id="IPR017930">
    <property type="entry name" value="Myb_dom"/>
</dbReference>
<dbReference type="InterPro" id="IPR009057">
    <property type="entry name" value="Homeodomain-like_sf"/>
</dbReference>
<dbReference type="SUPFAM" id="SSF46689">
    <property type="entry name" value="Homeodomain-like"/>
    <property type="match status" value="1"/>
</dbReference>
<dbReference type="FunFam" id="1.10.10.60:FF:000011">
    <property type="entry name" value="Myb transcription factor"/>
    <property type="match status" value="1"/>
</dbReference>